<feature type="transmembrane region" description="Helical" evidence="5">
    <location>
        <begin position="162"/>
        <end position="183"/>
    </location>
</feature>
<evidence type="ECO:0000313" key="7">
    <source>
        <dbReference type="EMBL" id="KAG5320903.1"/>
    </source>
</evidence>
<feature type="transmembrane region" description="Helical" evidence="5">
    <location>
        <begin position="558"/>
        <end position="575"/>
    </location>
</feature>
<evidence type="ECO:0000313" key="8">
    <source>
        <dbReference type="Proteomes" id="UP000670152"/>
    </source>
</evidence>
<feature type="domain" description="ABC transporter" evidence="6">
    <location>
        <begin position="612"/>
        <end position="849"/>
    </location>
</feature>
<evidence type="ECO:0000256" key="5">
    <source>
        <dbReference type="SAM" id="Phobius"/>
    </source>
</evidence>
<evidence type="ECO:0000256" key="2">
    <source>
        <dbReference type="ARBA" id="ARBA00022692"/>
    </source>
</evidence>
<keyword evidence="2 5" id="KW-0812">Transmembrane</keyword>
<dbReference type="PANTHER" id="PTHR19229:SF250">
    <property type="entry name" value="ABC TRANSPORTER DOMAIN-CONTAINING PROTEIN-RELATED"/>
    <property type="match status" value="1"/>
</dbReference>
<sequence length="1085" mass="125870">MATNSMEAADFLADRIAIIANGKIECYGSKMYLNRRYGIGYVLSLLVQEDCNVERIHTEIQEFSADPINLRSMMGLVIRFDVPRNSRFTKLLQHLEFNKEELKIVSVALSAASIEGQFLRISLESQFKERGVKLPSNKYEFIVQQRRRHLLQTGNIQIIKNCIFIIIYITLAIITLILATIIAELSNFTLFDTTERVMNLTSYMDNNFHVLYYAADDKSIKDFLVTLYVTSQTYSEKYNCHISENIPATDLMMQPDLHSIEFRDRYVMSIDMYTDGRVQLMYSSTAIHSGPIALNLLHNALLRYHCGSDNCWIKLASRPLLRPEQVISLIRNWENAAIIITLFLLLPSIDMGIREKNTRSKMLQINAIGMSTRIYWIPTYIIDFLLYAFFIIIFEIIILSIYRRTLHFSNLEIVQILMIFLCYGGCAIPLGYCIQLFTRKPENAYLSVILINTVTILLVNTSVIFPLIFQIFSSGVRYISEVLIHILPPYVLACALGNYIMLNLYNRQCSYFNTCDTEFYIEDPCCQNCKGKGCYKHLDVMLIKQSSFEHKHSITDDILLMVSQMFAFFILLEVFEEKNRRKWYSYFMPSEKDDDILELEVMQEKKRVEEYMKHYDETKLLPPRVALVVQNLTKKYAKKTIHNQECFGLLGFNDAGKSTIYKALVGQIKMSAGKVVIYEYEFTRNQEMFVGMIGYCPQINGLSDFMTGRQYLQLHAALRGVPYGSINEEVNKWLDVLDMLDFENLKIVHYPWGIQRKLCILQSLTGDLPMIFMDEPSAGIDIMTSHAICEILHQIRDMGRSILITTHSMREAEAMCLRVGILVNGQFTAIGSCEYLKAKYGRNFILSIKIVPGYQVTILEKIKKIINETFPTIRFKDSYLGVLKYELESGISYSYVFDKLEKLRQRYVWITDFSVTQPSMDEVFLTLTKKQKESHKKLTLYERLRSYIMESGFCEEPFAKRECYAVRVIQKTTRQNCFFQQAKAWQSYAISLLHSLIQHALRQRRLRRQFSNGPIATSHRITRFAFQQCVSRINRTLANSSQFTGTEPIARTRAAGSFPPKDERRLKSNYRAKGHQVFCSLWRSV</sequence>
<dbReference type="Gene3D" id="3.40.50.300">
    <property type="entry name" value="P-loop containing nucleotide triphosphate hydrolases"/>
    <property type="match status" value="1"/>
</dbReference>
<accession>A0A836EV98</accession>
<dbReference type="GO" id="GO:0005524">
    <property type="term" value="F:ATP binding"/>
    <property type="evidence" value="ECO:0007669"/>
    <property type="project" value="InterPro"/>
</dbReference>
<dbReference type="EMBL" id="JAANIB010009931">
    <property type="protein sequence ID" value="KAG5320903.1"/>
    <property type="molecule type" value="Genomic_DNA"/>
</dbReference>
<dbReference type="Pfam" id="PF00005">
    <property type="entry name" value="ABC_tran"/>
    <property type="match status" value="1"/>
</dbReference>
<protein>
    <submittedName>
        <fullName evidence="7">ABCA3 protein</fullName>
    </submittedName>
</protein>
<keyword evidence="4 5" id="KW-0472">Membrane</keyword>
<comment type="subcellular location">
    <subcellularLocation>
        <location evidence="1">Membrane</location>
        <topology evidence="1">Multi-pass membrane protein</topology>
    </subcellularLocation>
</comment>
<feature type="transmembrane region" description="Helical" evidence="5">
    <location>
        <begin position="478"/>
        <end position="502"/>
    </location>
</feature>
<dbReference type="PROSITE" id="PS50893">
    <property type="entry name" value="ABC_TRANSPORTER_2"/>
    <property type="match status" value="1"/>
</dbReference>
<dbReference type="PANTHER" id="PTHR19229">
    <property type="entry name" value="ATP-BINDING CASSETTE TRANSPORTER SUBFAMILY A ABCA"/>
    <property type="match status" value="1"/>
</dbReference>
<feature type="non-terminal residue" evidence="7">
    <location>
        <position position="1"/>
    </location>
</feature>
<gene>
    <name evidence="7" type="primary">Abca3_0</name>
    <name evidence="7" type="ORF">G6Z77_0002507</name>
</gene>
<dbReference type="AlphaFoldDB" id="A0A836EV98"/>
<dbReference type="InterPro" id="IPR003439">
    <property type="entry name" value="ABC_transporter-like_ATP-bd"/>
</dbReference>
<dbReference type="InterPro" id="IPR056264">
    <property type="entry name" value="R2_ABCA1-4-like"/>
</dbReference>
<evidence type="ECO:0000256" key="1">
    <source>
        <dbReference type="ARBA" id="ARBA00004141"/>
    </source>
</evidence>
<dbReference type="GO" id="GO:0016020">
    <property type="term" value="C:membrane"/>
    <property type="evidence" value="ECO:0007669"/>
    <property type="project" value="UniProtKB-SubCell"/>
</dbReference>
<feature type="non-terminal residue" evidence="7">
    <location>
        <position position="1085"/>
    </location>
</feature>
<keyword evidence="8" id="KW-1185">Reference proteome</keyword>
<keyword evidence="3 5" id="KW-1133">Transmembrane helix</keyword>
<dbReference type="OrthoDB" id="6512918at2759"/>
<evidence type="ECO:0000256" key="4">
    <source>
        <dbReference type="ARBA" id="ARBA00023136"/>
    </source>
</evidence>
<feature type="transmembrane region" description="Helical" evidence="5">
    <location>
        <begin position="413"/>
        <end position="432"/>
    </location>
</feature>
<dbReference type="CDD" id="cd03263">
    <property type="entry name" value="ABC_subfamily_A"/>
    <property type="match status" value="1"/>
</dbReference>
<dbReference type="GO" id="GO:0140359">
    <property type="term" value="F:ABC-type transporter activity"/>
    <property type="evidence" value="ECO:0007669"/>
    <property type="project" value="InterPro"/>
</dbReference>
<feature type="transmembrane region" description="Helical" evidence="5">
    <location>
        <begin position="374"/>
        <end position="401"/>
    </location>
</feature>
<comment type="caution">
    <text evidence="7">The sequence shown here is derived from an EMBL/GenBank/DDBJ whole genome shotgun (WGS) entry which is preliminary data.</text>
</comment>
<organism evidence="7 8">
    <name type="scientific">Acromyrmex heyeri</name>
    <dbReference type="NCBI Taxonomy" id="230685"/>
    <lineage>
        <taxon>Eukaryota</taxon>
        <taxon>Metazoa</taxon>
        <taxon>Ecdysozoa</taxon>
        <taxon>Arthropoda</taxon>
        <taxon>Hexapoda</taxon>
        <taxon>Insecta</taxon>
        <taxon>Pterygota</taxon>
        <taxon>Neoptera</taxon>
        <taxon>Endopterygota</taxon>
        <taxon>Hymenoptera</taxon>
        <taxon>Apocrita</taxon>
        <taxon>Aculeata</taxon>
        <taxon>Formicoidea</taxon>
        <taxon>Formicidae</taxon>
        <taxon>Myrmicinae</taxon>
        <taxon>Acromyrmex</taxon>
    </lineage>
</organism>
<evidence type="ECO:0000259" key="6">
    <source>
        <dbReference type="PROSITE" id="PS50893"/>
    </source>
</evidence>
<feature type="transmembrane region" description="Helical" evidence="5">
    <location>
        <begin position="444"/>
        <end position="472"/>
    </location>
</feature>
<dbReference type="SUPFAM" id="SSF52540">
    <property type="entry name" value="P-loop containing nucleoside triphosphate hydrolases"/>
    <property type="match status" value="1"/>
</dbReference>
<dbReference type="InterPro" id="IPR027417">
    <property type="entry name" value="P-loop_NTPase"/>
</dbReference>
<dbReference type="Pfam" id="PF12698">
    <property type="entry name" value="ABC2_membrane_3"/>
    <property type="match status" value="1"/>
</dbReference>
<dbReference type="InterPro" id="IPR026082">
    <property type="entry name" value="ABCA"/>
</dbReference>
<dbReference type="InterPro" id="IPR013525">
    <property type="entry name" value="ABC2_TM"/>
</dbReference>
<dbReference type="Pfam" id="PF23321">
    <property type="entry name" value="R1_ABCA1"/>
    <property type="match status" value="1"/>
</dbReference>
<proteinExistence type="predicted"/>
<name>A0A836EV98_9HYME</name>
<dbReference type="GO" id="GO:0016887">
    <property type="term" value="F:ATP hydrolysis activity"/>
    <property type="evidence" value="ECO:0007669"/>
    <property type="project" value="InterPro"/>
</dbReference>
<reference evidence="7 8" key="1">
    <citation type="submission" date="2020-02" db="EMBL/GenBank/DDBJ databases">
        <title>Relaxed selection underlies rapid genomic changes in the transitions from sociality to social parasitism in ants.</title>
        <authorList>
            <person name="Bi X."/>
        </authorList>
    </citation>
    <scope>NUCLEOTIDE SEQUENCE [LARGE SCALE GENOMIC DNA]</scope>
    <source>
        <strain evidence="7">BGI-DK2014b</strain>
        <tissue evidence="7">Whole body</tissue>
    </source>
</reference>
<feature type="transmembrane region" description="Helical" evidence="5">
    <location>
        <begin position="336"/>
        <end position="353"/>
    </location>
</feature>
<dbReference type="Proteomes" id="UP000670152">
    <property type="component" value="Unassembled WGS sequence"/>
</dbReference>
<evidence type="ECO:0000256" key="3">
    <source>
        <dbReference type="ARBA" id="ARBA00022989"/>
    </source>
</evidence>